<name>A0A0A8K791_9HYPH</name>
<protein>
    <recommendedName>
        <fullName evidence="2">Lipid A biosynthesis N-terminal domain-containing protein</fullName>
    </recommendedName>
</protein>
<reference evidence="3 4" key="1">
    <citation type="submission" date="2014-09" db="EMBL/GenBank/DDBJ databases">
        <title>Genome sequencing of Methyloceanibacter caenitepidi Gela4.</title>
        <authorList>
            <person name="Takeuchi M."/>
            <person name="Susumu S."/>
            <person name="Kamagata Y."/>
            <person name="Oshima K."/>
            <person name="Hattori M."/>
            <person name="Iwasaki W."/>
        </authorList>
    </citation>
    <scope>NUCLEOTIDE SEQUENCE [LARGE SCALE GENOMIC DNA]</scope>
    <source>
        <strain evidence="3 4">Gela4</strain>
    </source>
</reference>
<dbReference type="EMBL" id="AP014648">
    <property type="protein sequence ID" value="BAQ18681.1"/>
    <property type="molecule type" value="Genomic_DNA"/>
</dbReference>
<gene>
    <name evidence="3" type="ORF">GL4_3251</name>
</gene>
<dbReference type="PIRSF" id="PIRSF028440">
    <property type="entry name" value="UCP_LAB_N"/>
    <property type="match status" value="1"/>
</dbReference>
<dbReference type="KEGG" id="mcg:GL4_3251"/>
<dbReference type="HOGENOM" id="CLU_161206_1_1_5"/>
<feature type="transmembrane region" description="Helical" evidence="1">
    <location>
        <begin position="75"/>
        <end position="95"/>
    </location>
</feature>
<dbReference type="GO" id="GO:0008915">
    <property type="term" value="F:lipid-A-disaccharide synthase activity"/>
    <property type="evidence" value="ECO:0007669"/>
    <property type="project" value="InterPro"/>
</dbReference>
<sequence>MLEGLAQWWADKSAAELIWLGIGLFAQLMFSMRFLIQWIATERARASIVPETFWYFSFIGGLMLLSYAIHRMDPVFIIGQATGLIIYSRNIYFIWQGKKVDEGPPEVAVEGEAKPAKGV</sequence>
<dbReference type="RefSeq" id="WP_045368943.1">
    <property type="nucleotide sequence ID" value="NZ_AP014648.1"/>
</dbReference>
<feature type="transmembrane region" description="Helical" evidence="1">
    <location>
        <begin position="17"/>
        <end position="40"/>
    </location>
</feature>
<proteinExistence type="predicted"/>
<organism evidence="3 4">
    <name type="scientific">Methyloceanibacter caenitepidi</name>
    <dbReference type="NCBI Taxonomy" id="1384459"/>
    <lineage>
        <taxon>Bacteria</taxon>
        <taxon>Pseudomonadati</taxon>
        <taxon>Pseudomonadota</taxon>
        <taxon>Alphaproteobacteria</taxon>
        <taxon>Hyphomicrobiales</taxon>
        <taxon>Hyphomicrobiaceae</taxon>
        <taxon>Methyloceanibacter</taxon>
    </lineage>
</organism>
<feature type="transmembrane region" description="Helical" evidence="1">
    <location>
        <begin position="52"/>
        <end position="69"/>
    </location>
</feature>
<dbReference type="Pfam" id="PF07578">
    <property type="entry name" value="LAB_N"/>
    <property type="match status" value="1"/>
</dbReference>
<dbReference type="Proteomes" id="UP000031643">
    <property type="component" value="Chromosome"/>
</dbReference>
<keyword evidence="1" id="KW-0812">Transmembrane</keyword>
<dbReference type="SMART" id="SM01259">
    <property type="entry name" value="LAB_N"/>
    <property type="match status" value="1"/>
</dbReference>
<evidence type="ECO:0000259" key="2">
    <source>
        <dbReference type="SMART" id="SM01259"/>
    </source>
</evidence>
<feature type="domain" description="Lipid A biosynthesis N-terminal" evidence="2">
    <location>
        <begin position="22"/>
        <end position="93"/>
    </location>
</feature>
<evidence type="ECO:0000256" key="1">
    <source>
        <dbReference type="SAM" id="Phobius"/>
    </source>
</evidence>
<evidence type="ECO:0000313" key="3">
    <source>
        <dbReference type="EMBL" id="BAQ18681.1"/>
    </source>
</evidence>
<dbReference type="OrthoDB" id="9793186at2"/>
<keyword evidence="1" id="KW-0472">Membrane</keyword>
<dbReference type="InterPro" id="IPR011499">
    <property type="entry name" value="Lipid_A_biosynth_N"/>
</dbReference>
<keyword evidence="4" id="KW-1185">Reference proteome</keyword>
<dbReference type="AlphaFoldDB" id="A0A0A8K791"/>
<evidence type="ECO:0000313" key="4">
    <source>
        <dbReference type="Proteomes" id="UP000031643"/>
    </source>
</evidence>
<dbReference type="GO" id="GO:0009245">
    <property type="term" value="P:lipid A biosynthetic process"/>
    <property type="evidence" value="ECO:0007669"/>
    <property type="project" value="InterPro"/>
</dbReference>
<dbReference type="InterPro" id="IPR014546">
    <property type="entry name" value="UCP028440_lipidA_biosyn"/>
</dbReference>
<dbReference type="GO" id="GO:0016020">
    <property type="term" value="C:membrane"/>
    <property type="evidence" value="ECO:0007669"/>
    <property type="project" value="GOC"/>
</dbReference>
<accession>A0A0A8K791</accession>
<dbReference type="STRING" id="1384459.GL4_3251"/>
<keyword evidence="1" id="KW-1133">Transmembrane helix</keyword>